<dbReference type="PROSITE" id="PS51257">
    <property type="entry name" value="PROKAR_LIPOPROTEIN"/>
    <property type="match status" value="1"/>
</dbReference>
<dbReference type="Proteomes" id="UP001209922">
    <property type="component" value="Unassembled WGS sequence"/>
</dbReference>
<feature type="region of interest" description="Disordered" evidence="1">
    <location>
        <begin position="155"/>
        <end position="229"/>
    </location>
</feature>
<accession>A0ABT3JW69</accession>
<sequence length="229" mass="24242">MRDHRAPAVAVVALAGLMLAGCKLPSLEDGGYPPEPMDADRVPIGQVQGSGDVSPLLDRDVAIEGIVVRNLTGDADDFAQEVGVTLGEGNRGKVVGWFVQDAGDGDPATSDALFVLDQGYDTSLNLPAESEYTLRLGPRVRSGDRVMVRGKVMELPRETTADQPRSSGRRVGRGDPAGTVTSIAARSITVLEPRDRKDAIEPGRVPHARADDEASEGMRLQPGRPVPAT</sequence>
<name>A0ABT3JW69_9XANT</name>
<dbReference type="RefSeq" id="WP_265127711.1">
    <property type="nucleotide sequence ID" value="NZ_JAPCHY010000007.1"/>
</dbReference>
<reference evidence="2 3" key="1">
    <citation type="submission" date="2022-10" db="EMBL/GenBank/DDBJ databases">
        <title>Xanthomonas sp. H13-6.</title>
        <authorList>
            <person name="Liu X."/>
            <person name="Deng Z."/>
            <person name="Jiang Y."/>
            <person name="Yu T."/>
            <person name="Ai J."/>
        </authorList>
    </citation>
    <scope>NUCLEOTIDE SEQUENCE [LARGE SCALE GENOMIC DNA]</scope>
    <source>
        <strain evidence="2 3">H13-6</strain>
    </source>
</reference>
<proteinExistence type="predicted"/>
<protein>
    <recommendedName>
        <fullName evidence="4">DUF5666 domain-containing protein</fullName>
    </recommendedName>
</protein>
<dbReference type="EMBL" id="JAPCHY010000007">
    <property type="protein sequence ID" value="MCW4472727.1"/>
    <property type="molecule type" value="Genomic_DNA"/>
</dbReference>
<evidence type="ECO:0000313" key="2">
    <source>
        <dbReference type="EMBL" id="MCW4472727.1"/>
    </source>
</evidence>
<organism evidence="2 3">
    <name type="scientific">Xanthomonas chitinilytica</name>
    <dbReference type="NCBI Taxonomy" id="2989819"/>
    <lineage>
        <taxon>Bacteria</taxon>
        <taxon>Pseudomonadati</taxon>
        <taxon>Pseudomonadota</taxon>
        <taxon>Gammaproteobacteria</taxon>
        <taxon>Lysobacterales</taxon>
        <taxon>Lysobacteraceae</taxon>
        <taxon>Xanthomonas</taxon>
    </lineage>
</organism>
<evidence type="ECO:0000313" key="3">
    <source>
        <dbReference type="Proteomes" id="UP001209922"/>
    </source>
</evidence>
<comment type="caution">
    <text evidence="2">The sequence shown here is derived from an EMBL/GenBank/DDBJ whole genome shotgun (WGS) entry which is preliminary data.</text>
</comment>
<evidence type="ECO:0008006" key="4">
    <source>
        <dbReference type="Google" id="ProtNLM"/>
    </source>
</evidence>
<gene>
    <name evidence="2" type="ORF">OK345_09435</name>
</gene>
<keyword evidence="3" id="KW-1185">Reference proteome</keyword>
<feature type="compositionally biased region" description="Basic and acidic residues" evidence="1">
    <location>
        <begin position="192"/>
        <end position="201"/>
    </location>
</feature>
<evidence type="ECO:0000256" key="1">
    <source>
        <dbReference type="SAM" id="MobiDB-lite"/>
    </source>
</evidence>